<dbReference type="Proteomes" id="UP001250791">
    <property type="component" value="Unassembled WGS sequence"/>
</dbReference>
<dbReference type="GO" id="GO:0006508">
    <property type="term" value="P:proteolysis"/>
    <property type="evidence" value="ECO:0007669"/>
    <property type="project" value="UniProtKB-KW"/>
</dbReference>
<dbReference type="RefSeq" id="WP_310234831.1">
    <property type="nucleotide sequence ID" value="NZ_JAVDUP010000008.1"/>
</dbReference>
<keyword evidence="2" id="KW-0645">Protease</keyword>
<evidence type="ECO:0000259" key="1">
    <source>
        <dbReference type="SMART" id="SM00245"/>
    </source>
</evidence>
<evidence type="ECO:0000313" key="2">
    <source>
        <dbReference type="EMBL" id="MDR6903539.1"/>
    </source>
</evidence>
<gene>
    <name evidence="2" type="ORF">J2W52_005172</name>
</gene>
<reference evidence="2 3" key="1">
    <citation type="submission" date="2023-07" db="EMBL/GenBank/DDBJ databases">
        <title>Sorghum-associated microbial communities from plants grown in Nebraska, USA.</title>
        <authorList>
            <person name="Schachtman D."/>
        </authorList>
    </citation>
    <scope>NUCLEOTIDE SEQUENCE [LARGE SCALE GENOMIC DNA]</scope>
    <source>
        <strain evidence="2 3">3199</strain>
    </source>
</reference>
<dbReference type="SUPFAM" id="SSF52096">
    <property type="entry name" value="ClpP/crotonase"/>
    <property type="match status" value="1"/>
</dbReference>
<dbReference type="PANTHER" id="PTHR32060">
    <property type="entry name" value="TAIL-SPECIFIC PROTEASE"/>
    <property type="match status" value="1"/>
</dbReference>
<dbReference type="PANTHER" id="PTHR32060:SF30">
    <property type="entry name" value="CARBOXY-TERMINAL PROCESSING PROTEASE CTPA"/>
    <property type="match status" value="1"/>
</dbReference>
<dbReference type="EMBL" id="JAVDUP010000008">
    <property type="protein sequence ID" value="MDR6903539.1"/>
    <property type="molecule type" value="Genomic_DNA"/>
</dbReference>
<dbReference type="SMART" id="SM00245">
    <property type="entry name" value="TSPc"/>
    <property type="match status" value="1"/>
</dbReference>
<organism evidence="2 3">
    <name type="scientific">Rhizobium miluonense</name>
    <dbReference type="NCBI Taxonomy" id="411945"/>
    <lineage>
        <taxon>Bacteria</taxon>
        <taxon>Pseudomonadati</taxon>
        <taxon>Pseudomonadota</taxon>
        <taxon>Alphaproteobacteria</taxon>
        <taxon>Hyphomicrobiales</taxon>
        <taxon>Rhizobiaceae</taxon>
        <taxon>Rhizobium/Agrobacterium group</taxon>
        <taxon>Rhizobium</taxon>
    </lineage>
</organism>
<feature type="domain" description="Tail specific protease" evidence="1">
    <location>
        <begin position="165"/>
        <end position="381"/>
    </location>
</feature>
<proteinExistence type="predicted"/>
<name>A0ABU1SX46_9HYPH</name>
<comment type="caution">
    <text evidence="2">The sequence shown here is derived from an EMBL/GenBank/DDBJ whole genome shotgun (WGS) entry which is preliminary data.</text>
</comment>
<dbReference type="InterPro" id="IPR029045">
    <property type="entry name" value="ClpP/crotonase-like_dom_sf"/>
</dbReference>
<dbReference type="Pfam" id="PF03572">
    <property type="entry name" value="Peptidase_S41"/>
    <property type="match status" value="1"/>
</dbReference>
<dbReference type="Gene3D" id="3.90.226.10">
    <property type="entry name" value="2-enoyl-CoA Hydratase, Chain A, domain 1"/>
    <property type="match status" value="1"/>
</dbReference>
<keyword evidence="3" id="KW-1185">Reference proteome</keyword>
<evidence type="ECO:0000313" key="3">
    <source>
        <dbReference type="Proteomes" id="UP001250791"/>
    </source>
</evidence>
<protein>
    <submittedName>
        <fullName evidence="2">Carboxyl-terminal processing protease</fullName>
        <ecNumber evidence="2">3.4.21.102</ecNumber>
    </submittedName>
</protein>
<dbReference type="EC" id="3.4.21.102" evidence="2"/>
<dbReference type="InterPro" id="IPR005151">
    <property type="entry name" value="Tail-specific_protease"/>
</dbReference>
<dbReference type="GO" id="GO:0004252">
    <property type="term" value="F:serine-type endopeptidase activity"/>
    <property type="evidence" value="ECO:0007669"/>
    <property type="project" value="UniProtKB-EC"/>
</dbReference>
<keyword evidence="2" id="KW-0378">Hydrolase</keyword>
<sequence>MTQFRDPDLADRAYIAATAYHAIKRYFAHAEGLPVGYDFETRYRAYLGEALEAPNRKAFSLTTMRFFAGLRNGHTSFWDEELTQQTGPMPFRIRRIDNQWTVVRSRITHLHPGDVVTVVDGKPVDDWLEVVREHIGQSSLAALDWMTWLRPYLLPQRFTIGTDDGRQVPIDLTELPTEPERGPPLASEVETIRRTDRLVVIRIPSFDDPKHEEAAIAALRGVESARVILLDLRDNNGGSSPGGLLSAIMTKPYRGTLVSTPMTIAKSDASNSFNGSIPALPTTMMQSGPDVTLPFPDAWKGKMALLINGGSASACEDFAMRFKDGERGLVLGEPSFGSTGQPYFVNFTEFGMSFRVSTKREYFPDGRRFEGVGVTPDVSIPLTRNELKKGTDAQLELAAKMISAQ</sequence>
<accession>A0ABU1SX46</accession>
<dbReference type="CDD" id="cd06567">
    <property type="entry name" value="Peptidase_S41"/>
    <property type="match status" value="1"/>
</dbReference>